<gene>
    <name evidence="1" type="ORF">ABID21_001410</name>
</gene>
<proteinExistence type="predicted"/>
<dbReference type="Proteomes" id="UP001549031">
    <property type="component" value="Unassembled WGS sequence"/>
</dbReference>
<organism evidence="1 2">
    <name type="scientific">Pseudorhizobium tarimense</name>
    <dbReference type="NCBI Taxonomy" id="1079109"/>
    <lineage>
        <taxon>Bacteria</taxon>
        <taxon>Pseudomonadati</taxon>
        <taxon>Pseudomonadota</taxon>
        <taxon>Alphaproteobacteria</taxon>
        <taxon>Hyphomicrobiales</taxon>
        <taxon>Rhizobiaceae</taxon>
        <taxon>Rhizobium/Agrobacterium group</taxon>
        <taxon>Pseudorhizobium</taxon>
    </lineage>
</organism>
<evidence type="ECO:0000313" key="1">
    <source>
        <dbReference type="EMBL" id="MET3585308.1"/>
    </source>
</evidence>
<accession>A0ABV2H436</accession>
<comment type="caution">
    <text evidence="1">The sequence shown here is derived from an EMBL/GenBank/DDBJ whole genome shotgun (WGS) entry which is preliminary data.</text>
</comment>
<sequence>MTHSETTTDQFKPRSPVLKTLVERGYVNQATDLAGLDSAFEEG</sequence>
<dbReference type="EMBL" id="JBEPLJ010000004">
    <property type="protein sequence ID" value="MET3585308.1"/>
    <property type="molecule type" value="Genomic_DNA"/>
</dbReference>
<keyword evidence="2" id="KW-1185">Reference proteome</keyword>
<protein>
    <submittedName>
        <fullName evidence="1">Uncharacterized protein</fullName>
    </submittedName>
</protein>
<name>A0ABV2H436_9HYPH</name>
<evidence type="ECO:0000313" key="2">
    <source>
        <dbReference type="Proteomes" id="UP001549031"/>
    </source>
</evidence>
<reference evidence="1 2" key="1">
    <citation type="submission" date="2024-06" db="EMBL/GenBank/DDBJ databases">
        <title>Genomic Encyclopedia of Type Strains, Phase IV (KMG-IV): sequencing the most valuable type-strain genomes for metagenomic binning, comparative biology and taxonomic classification.</title>
        <authorList>
            <person name="Goeker M."/>
        </authorList>
    </citation>
    <scope>NUCLEOTIDE SEQUENCE [LARGE SCALE GENOMIC DNA]</scope>
    <source>
        <strain evidence="1 2">DSM 105042</strain>
    </source>
</reference>